<dbReference type="EMBL" id="CP111012">
    <property type="protein sequence ID" value="WAQ94716.1"/>
    <property type="molecule type" value="Genomic_DNA"/>
</dbReference>
<accession>A0ABY7DDM5</accession>
<sequence length="305" mass="33963">MCGESVVVSEMSVMTRRSSDIQTSSIIEEWACQRRKEISALSGVLGNCRHLEHLNLSGVHIHGEDLGTSLVTVLTSHDISRFKSLAVSICCLVNLQEEGSSEGAVFVSKPQAGSSQVPDKSSSTPGEDVGIQRVMHGDGLKSIAKGCINLERLYLAYIGSAYCNMAFWDNLRYFKGILDLRLEQATLDLNERLFGAILSCEQLQRLVLIGKYGNVDYKAIANYVQRANSLHVIQVFADIVIKEGDKLRINLQKRFEKMRPGFQAVIEQIYHDRVTLTLESMPLVHLDEITDLSSRVASRPIDEFT</sequence>
<evidence type="ECO:0000313" key="3">
    <source>
        <dbReference type="Proteomes" id="UP001164746"/>
    </source>
</evidence>
<protein>
    <submittedName>
        <fullName evidence="2">FXL18-like protein</fullName>
    </submittedName>
</protein>
<dbReference type="InterPro" id="IPR045627">
    <property type="entry name" value="FBXL18_LRR"/>
</dbReference>
<reference evidence="2" key="1">
    <citation type="submission" date="2022-11" db="EMBL/GenBank/DDBJ databases">
        <title>Centuries of genome instability and evolution in soft-shell clam transmissible cancer (bioRxiv).</title>
        <authorList>
            <person name="Hart S.F.M."/>
            <person name="Yonemitsu M.A."/>
            <person name="Giersch R.M."/>
            <person name="Beal B.F."/>
            <person name="Arriagada G."/>
            <person name="Davis B.W."/>
            <person name="Ostrander E.A."/>
            <person name="Goff S.P."/>
            <person name="Metzger M.J."/>
        </authorList>
    </citation>
    <scope>NUCLEOTIDE SEQUENCE</scope>
    <source>
        <strain evidence="2">MELC-2E11</strain>
        <tissue evidence="2">Siphon/mantle</tissue>
    </source>
</reference>
<gene>
    <name evidence="2" type="ORF">MAR_007187</name>
</gene>
<organism evidence="2 3">
    <name type="scientific">Mya arenaria</name>
    <name type="common">Soft-shell clam</name>
    <dbReference type="NCBI Taxonomy" id="6604"/>
    <lineage>
        <taxon>Eukaryota</taxon>
        <taxon>Metazoa</taxon>
        <taxon>Spiralia</taxon>
        <taxon>Lophotrochozoa</taxon>
        <taxon>Mollusca</taxon>
        <taxon>Bivalvia</taxon>
        <taxon>Autobranchia</taxon>
        <taxon>Heteroconchia</taxon>
        <taxon>Euheterodonta</taxon>
        <taxon>Imparidentia</taxon>
        <taxon>Neoheterodontei</taxon>
        <taxon>Myida</taxon>
        <taxon>Myoidea</taxon>
        <taxon>Myidae</taxon>
        <taxon>Mya</taxon>
    </lineage>
</organism>
<name>A0ABY7DDM5_MYAAR</name>
<evidence type="ECO:0000313" key="2">
    <source>
        <dbReference type="EMBL" id="WAQ94716.1"/>
    </source>
</evidence>
<dbReference type="Pfam" id="PF19729">
    <property type="entry name" value="LRR_FBXL18"/>
    <property type="match status" value="1"/>
</dbReference>
<proteinExistence type="predicted"/>
<dbReference type="InterPro" id="IPR032675">
    <property type="entry name" value="LRR_dom_sf"/>
</dbReference>
<dbReference type="Proteomes" id="UP001164746">
    <property type="component" value="Chromosome 1"/>
</dbReference>
<feature type="domain" description="F-box/LRR-repeat protein 18 LRR" evidence="1">
    <location>
        <begin position="133"/>
        <end position="260"/>
    </location>
</feature>
<dbReference type="Gene3D" id="3.80.10.10">
    <property type="entry name" value="Ribonuclease Inhibitor"/>
    <property type="match status" value="1"/>
</dbReference>
<keyword evidence="3" id="KW-1185">Reference proteome</keyword>
<dbReference type="SUPFAM" id="SSF52047">
    <property type="entry name" value="RNI-like"/>
    <property type="match status" value="1"/>
</dbReference>
<evidence type="ECO:0000259" key="1">
    <source>
        <dbReference type="Pfam" id="PF19729"/>
    </source>
</evidence>